<name>A0A6A6WF54_9PEZI</name>
<organism evidence="2 3">
    <name type="scientific">Pseudovirgaria hyperparasitica</name>
    <dbReference type="NCBI Taxonomy" id="470096"/>
    <lineage>
        <taxon>Eukaryota</taxon>
        <taxon>Fungi</taxon>
        <taxon>Dikarya</taxon>
        <taxon>Ascomycota</taxon>
        <taxon>Pezizomycotina</taxon>
        <taxon>Dothideomycetes</taxon>
        <taxon>Dothideomycetes incertae sedis</taxon>
        <taxon>Acrospermales</taxon>
        <taxon>Acrospermaceae</taxon>
        <taxon>Pseudovirgaria</taxon>
    </lineage>
</organism>
<sequence length="238" mass="25517">MRQVPNRYFEDGNGDPGGRSNADVTLNCNQGLSTMKIPDSSDHYKYLDLLFDQFDINRSNTPTLDLNYLPTISKRQTIFVRKPHTDLPLFKMRASILAAVASMTCLASARIVGFAVPKTIATNSPFDITVISENYIQSAQEISIAYGVTSGPVTPYPGTLGRLVGSAYLGPDASNTLSNITITATLDGDIIEKGDGLFSAALTSLYGVAYGPVLQNFNASITVGDVTSEELVRSGAAY</sequence>
<dbReference type="GeneID" id="54484553"/>
<evidence type="ECO:0000256" key="1">
    <source>
        <dbReference type="SAM" id="MobiDB-lite"/>
    </source>
</evidence>
<dbReference type="RefSeq" id="XP_033603903.1">
    <property type="nucleotide sequence ID" value="XM_033743499.1"/>
</dbReference>
<dbReference type="InterPro" id="IPR045469">
    <property type="entry name" value="Nis1"/>
</dbReference>
<protein>
    <submittedName>
        <fullName evidence="2">Uncharacterized protein</fullName>
    </submittedName>
</protein>
<dbReference type="Proteomes" id="UP000799437">
    <property type="component" value="Unassembled WGS sequence"/>
</dbReference>
<feature type="region of interest" description="Disordered" evidence="1">
    <location>
        <begin position="1"/>
        <end position="21"/>
    </location>
</feature>
<evidence type="ECO:0000313" key="3">
    <source>
        <dbReference type="Proteomes" id="UP000799437"/>
    </source>
</evidence>
<dbReference type="OrthoDB" id="3913322at2759"/>
<accession>A0A6A6WF54</accession>
<dbReference type="AlphaFoldDB" id="A0A6A6WF54"/>
<evidence type="ECO:0000313" key="2">
    <source>
        <dbReference type="EMBL" id="KAF2761452.1"/>
    </source>
</evidence>
<proteinExistence type="predicted"/>
<dbReference type="Pfam" id="PF19271">
    <property type="entry name" value="Nis1"/>
    <property type="match status" value="1"/>
</dbReference>
<gene>
    <name evidence="2" type="ORF">EJ05DRAFT_473950</name>
</gene>
<reference evidence="2" key="1">
    <citation type="journal article" date="2020" name="Stud. Mycol.">
        <title>101 Dothideomycetes genomes: a test case for predicting lifestyles and emergence of pathogens.</title>
        <authorList>
            <person name="Haridas S."/>
            <person name="Albert R."/>
            <person name="Binder M."/>
            <person name="Bloem J."/>
            <person name="Labutti K."/>
            <person name="Salamov A."/>
            <person name="Andreopoulos B."/>
            <person name="Baker S."/>
            <person name="Barry K."/>
            <person name="Bills G."/>
            <person name="Bluhm B."/>
            <person name="Cannon C."/>
            <person name="Castanera R."/>
            <person name="Culley D."/>
            <person name="Daum C."/>
            <person name="Ezra D."/>
            <person name="Gonzalez J."/>
            <person name="Henrissat B."/>
            <person name="Kuo A."/>
            <person name="Liang C."/>
            <person name="Lipzen A."/>
            <person name="Lutzoni F."/>
            <person name="Magnuson J."/>
            <person name="Mondo S."/>
            <person name="Nolan M."/>
            <person name="Ohm R."/>
            <person name="Pangilinan J."/>
            <person name="Park H.-J."/>
            <person name="Ramirez L."/>
            <person name="Alfaro M."/>
            <person name="Sun H."/>
            <person name="Tritt A."/>
            <person name="Yoshinaga Y."/>
            <person name="Zwiers L.-H."/>
            <person name="Turgeon B."/>
            <person name="Goodwin S."/>
            <person name="Spatafora J."/>
            <person name="Crous P."/>
            <person name="Grigoriev I."/>
        </authorList>
    </citation>
    <scope>NUCLEOTIDE SEQUENCE</scope>
    <source>
        <strain evidence="2">CBS 121739</strain>
    </source>
</reference>
<dbReference type="EMBL" id="ML996567">
    <property type="protein sequence ID" value="KAF2761452.1"/>
    <property type="molecule type" value="Genomic_DNA"/>
</dbReference>
<keyword evidence="3" id="KW-1185">Reference proteome</keyword>